<keyword evidence="4" id="KW-0862">Zinc</keyword>
<evidence type="ECO:0000256" key="2">
    <source>
        <dbReference type="ARBA" id="ARBA00022723"/>
    </source>
</evidence>
<dbReference type="InterPro" id="IPR036236">
    <property type="entry name" value="Znf_C2H2_sf"/>
</dbReference>
<reference evidence="14" key="1">
    <citation type="submission" date="2010-08" db="EMBL/GenBank/DDBJ databases">
        <authorList>
            <consortium name="Caenorhabditis japonica Sequencing Consortium"/>
            <person name="Wilson R.K."/>
        </authorList>
    </citation>
    <scope>NUCLEOTIDE SEQUENCE [LARGE SCALE GENOMIC DNA]</scope>
    <source>
        <strain evidence="14">DF5081</strain>
    </source>
</reference>
<dbReference type="PANTHER" id="PTHR46481:SF10">
    <property type="entry name" value="ZINC FINGER BED DOMAIN-CONTAINING PROTEIN 39"/>
    <property type="match status" value="1"/>
</dbReference>
<dbReference type="InterPro" id="IPR012337">
    <property type="entry name" value="RNaseH-like_sf"/>
</dbReference>
<name>A0A8R1DSZ8_CAEJA</name>
<feature type="compositionally biased region" description="Acidic residues" evidence="11">
    <location>
        <begin position="583"/>
        <end position="593"/>
    </location>
</feature>
<keyword evidence="6" id="KW-0238">DNA-binding</keyword>
<evidence type="ECO:0000256" key="10">
    <source>
        <dbReference type="SAM" id="Coils"/>
    </source>
</evidence>
<feature type="region of interest" description="Disordered" evidence="11">
    <location>
        <begin position="565"/>
        <end position="601"/>
    </location>
</feature>
<dbReference type="PANTHER" id="PTHR46481">
    <property type="entry name" value="ZINC FINGER BED DOMAIN-CONTAINING PROTEIN 4"/>
    <property type="match status" value="1"/>
</dbReference>
<organism evidence="13 14">
    <name type="scientific">Caenorhabditis japonica</name>
    <dbReference type="NCBI Taxonomy" id="281687"/>
    <lineage>
        <taxon>Eukaryota</taxon>
        <taxon>Metazoa</taxon>
        <taxon>Ecdysozoa</taxon>
        <taxon>Nematoda</taxon>
        <taxon>Chromadorea</taxon>
        <taxon>Rhabditida</taxon>
        <taxon>Rhabditina</taxon>
        <taxon>Rhabditomorpha</taxon>
        <taxon>Rhabditoidea</taxon>
        <taxon>Rhabditidae</taxon>
        <taxon>Peloderinae</taxon>
        <taxon>Caenorhabditis</taxon>
    </lineage>
</organism>
<feature type="domain" description="BED-type" evidence="12">
    <location>
        <begin position="13"/>
        <end position="64"/>
    </location>
</feature>
<dbReference type="GO" id="GO:0008270">
    <property type="term" value="F:zinc ion binding"/>
    <property type="evidence" value="ECO:0007669"/>
    <property type="project" value="UniProtKB-KW"/>
</dbReference>
<keyword evidence="8" id="KW-0539">Nucleus</keyword>
<dbReference type="PROSITE" id="PS50808">
    <property type="entry name" value="ZF_BED"/>
    <property type="match status" value="1"/>
</dbReference>
<dbReference type="InterPro" id="IPR052035">
    <property type="entry name" value="ZnF_BED_domain_contain"/>
</dbReference>
<proteinExistence type="predicted"/>
<evidence type="ECO:0000256" key="8">
    <source>
        <dbReference type="ARBA" id="ARBA00023242"/>
    </source>
</evidence>
<dbReference type="Proteomes" id="UP000005237">
    <property type="component" value="Unassembled WGS sequence"/>
</dbReference>
<evidence type="ECO:0000256" key="4">
    <source>
        <dbReference type="ARBA" id="ARBA00022833"/>
    </source>
</evidence>
<comment type="subcellular location">
    <subcellularLocation>
        <location evidence="1">Nucleus</location>
    </subcellularLocation>
</comment>
<evidence type="ECO:0000256" key="9">
    <source>
        <dbReference type="PROSITE-ProRule" id="PRU00027"/>
    </source>
</evidence>
<dbReference type="GO" id="GO:0003677">
    <property type="term" value="F:DNA binding"/>
    <property type="evidence" value="ECO:0007669"/>
    <property type="project" value="UniProtKB-KW"/>
</dbReference>
<keyword evidence="5" id="KW-0805">Transcription regulation</keyword>
<dbReference type="InterPro" id="IPR008906">
    <property type="entry name" value="HATC_C_dom"/>
</dbReference>
<evidence type="ECO:0000256" key="7">
    <source>
        <dbReference type="ARBA" id="ARBA00023163"/>
    </source>
</evidence>
<dbReference type="GO" id="GO:0046983">
    <property type="term" value="F:protein dimerization activity"/>
    <property type="evidence" value="ECO:0007669"/>
    <property type="project" value="InterPro"/>
</dbReference>
<evidence type="ECO:0000256" key="11">
    <source>
        <dbReference type="SAM" id="MobiDB-lite"/>
    </source>
</evidence>
<feature type="coiled-coil region" evidence="10">
    <location>
        <begin position="119"/>
        <end position="146"/>
    </location>
</feature>
<protein>
    <submittedName>
        <fullName evidence="13">BED-type domain-containing protein</fullName>
    </submittedName>
</protein>
<evidence type="ECO:0000256" key="6">
    <source>
        <dbReference type="ARBA" id="ARBA00023125"/>
    </source>
</evidence>
<accession>A0A8R1DSZ8</accession>
<evidence type="ECO:0000256" key="3">
    <source>
        <dbReference type="ARBA" id="ARBA00022771"/>
    </source>
</evidence>
<dbReference type="Pfam" id="PF05699">
    <property type="entry name" value="Dimer_Tnp_hAT"/>
    <property type="match status" value="1"/>
</dbReference>
<keyword evidence="2" id="KW-0479">Metal-binding</keyword>
<evidence type="ECO:0000313" key="13">
    <source>
        <dbReference type="EnsemblMetazoa" id="CJA10079.1"/>
    </source>
</evidence>
<keyword evidence="3 9" id="KW-0863">Zinc-finger</keyword>
<sequence length="609" mass="68732">MFPPPPPKPRIRNIKNPSWKLFHIISNDHAQCSICLATIATTGGNTSGINRHAQRFHAAELAELDDRIINDESLNFESTFAPRQRKNSPARLLALSLATSGAPMSLLRNVYFKTFLKQVGNLTISVENLKNEIEQMTETSKNTSKMTFNGLEFVGCRHLRSSETTPDRIAEELLNAIRSVGVDKWQISKVITDRDSDISKFNYWTKTPCLCRILARFMRDVMTSESLNSILEKARKVSTLLSKDLNLREKCAQTALAMGFKSLESSSNRWGQSYLLVKAYFLNSVETIKNIPEYGPTDEEIIIGTECVELLDEVYSLLIEFEKDESTSSSIIPNLLAIYDHLDQHNYHGTQLGEFFRAELKNRTGHLIENIELQLSCFADPRFAFFDGALGATTWENVENVLIDRYDTPGTAFIPNSPESEPEVPAKKRKISPLQSFMSQRVKSEEVKSPLKTEVMNYRCFIQLGERPTSNSDPLQFWNLNESKFPTLSKICKDLLAVPSSSAATERLFVSSGNLACNLECRVMPPEVMNAILFVNGASRLVKPNSKIFAFAEDEELQETREKATRCEVQQQSNENKVMLKEEGEDEEEEEVYDGAGAGPEVKQEIVDF</sequence>
<dbReference type="GO" id="GO:0005634">
    <property type="term" value="C:nucleus"/>
    <property type="evidence" value="ECO:0007669"/>
    <property type="project" value="UniProtKB-SubCell"/>
</dbReference>
<dbReference type="SUPFAM" id="SSF57667">
    <property type="entry name" value="beta-beta-alpha zinc fingers"/>
    <property type="match status" value="1"/>
</dbReference>
<dbReference type="SUPFAM" id="SSF53098">
    <property type="entry name" value="Ribonuclease H-like"/>
    <property type="match status" value="1"/>
</dbReference>
<keyword evidence="14" id="KW-1185">Reference proteome</keyword>
<dbReference type="InterPro" id="IPR003656">
    <property type="entry name" value="Znf_BED"/>
</dbReference>
<keyword evidence="7" id="KW-0804">Transcription</keyword>
<dbReference type="Pfam" id="PF02892">
    <property type="entry name" value="zf-BED"/>
    <property type="match status" value="1"/>
</dbReference>
<reference evidence="13" key="2">
    <citation type="submission" date="2022-06" db="UniProtKB">
        <authorList>
            <consortium name="EnsemblMetazoa"/>
        </authorList>
    </citation>
    <scope>IDENTIFICATION</scope>
    <source>
        <strain evidence="13">DF5081</strain>
    </source>
</reference>
<evidence type="ECO:0000256" key="5">
    <source>
        <dbReference type="ARBA" id="ARBA00023015"/>
    </source>
</evidence>
<dbReference type="AlphaFoldDB" id="A0A8R1DSZ8"/>
<evidence type="ECO:0000256" key="1">
    <source>
        <dbReference type="ARBA" id="ARBA00004123"/>
    </source>
</evidence>
<evidence type="ECO:0000259" key="12">
    <source>
        <dbReference type="PROSITE" id="PS50808"/>
    </source>
</evidence>
<dbReference type="GO" id="GO:0009791">
    <property type="term" value="P:post-embryonic development"/>
    <property type="evidence" value="ECO:0007669"/>
    <property type="project" value="UniProtKB-ARBA"/>
</dbReference>
<evidence type="ECO:0000313" key="14">
    <source>
        <dbReference type="Proteomes" id="UP000005237"/>
    </source>
</evidence>
<dbReference type="EnsemblMetazoa" id="CJA10079.1">
    <property type="protein sequence ID" value="CJA10079.1"/>
    <property type="gene ID" value="WBGene00129283"/>
</dbReference>
<keyword evidence="10" id="KW-0175">Coiled coil</keyword>